<evidence type="ECO:0000313" key="2">
    <source>
        <dbReference type="Proteomes" id="UP000593846"/>
    </source>
</evidence>
<accession>A0A7S6RFN8</accession>
<name>A0A7S6RFN8_9CYAN</name>
<dbReference type="RefSeq" id="WP_200988251.1">
    <property type="nucleotide sequence ID" value="NZ_CP063311.1"/>
</dbReference>
<evidence type="ECO:0000313" key="1">
    <source>
        <dbReference type="EMBL" id="QOV22632.1"/>
    </source>
</evidence>
<protein>
    <submittedName>
        <fullName evidence="1">Uncharacterized protein</fullName>
    </submittedName>
</protein>
<organism evidence="1 2">
    <name type="scientific">Anabaenopsis elenkinii CCIBt3563</name>
    <dbReference type="NCBI Taxonomy" id="2779889"/>
    <lineage>
        <taxon>Bacteria</taxon>
        <taxon>Bacillati</taxon>
        <taxon>Cyanobacteriota</taxon>
        <taxon>Cyanophyceae</taxon>
        <taxon>Nostocales</taxon>
        <taxon>Nodulariaceae</taxon>
        <taxon>Anabaenopsis</taxon>
    </lineage>
</organism>
<dbReference type="KEGG" id="aee:IM676_18595"/>
<reference evidence="2" key="1">
    <citation type="submission" date="2020-10" db="EMBL/GenBank/DDBJ databases">
        <title>Genome-based taxonomic classification of the species Anabaenopsis elenkinii.</title>
        <authorList>
            <person name="Delbaje E."/>
            <person name="Andreote A.P.D."/>
            <person name="Pellegrinetti T.A."/>
            <person name="Cruz R.B."/>
            <person name="Branco L.H.Z."/>
            <person name="Fiore M.F."/>
        </authorList>
    </citation>
    <scope>NUCLEOTIDE SEQUENCE [LARGE SCALE GENOMIC DNA]</scope>
    <source>
        <strain evidence="2">CCIBt3563</strain>
    </source>
</reference>
<proteinExistence type="predicted"/>
<gene>
    <name evidence="1" type="ORF">IM676_18595</name>
</gene>
<dbReference type="EMBL" id="CP063311">
    <property type="protein sequence ID" value="QOV22632.1"/>
    <property type="molecule type" value="Genomic_DNA"/>
</dbReference>
<dbReference type="Proteomes" id="UP000593846">
    <property type="component" value="Chromosome"/>
</dbReference>
<sequence>MVGEQLWFFRSLGLSIGSLAFLATASHGQIPDVPPTVTATSESGVISSVVTQESAQMLLGESVAPKQLTPERSADQLRQELRVTPIFDVIQRRVYSPSASAGIPTAFGANWGDMFISLAGSTSDNVRPEVDGGTSLGFGLGNSRESLGLEVIYNNLSIRRFAQNGSVDAKVHRSLVSNSTTQVAAAVGWNNFTNYGNDAGGTFPSSVYGVVSAYHLLRPQNPNNSFPVTLSLGLGGAPFFSNSNSGVGVIAGAGIQIHPQVAVSSAWSGRGLNLGASFVPVQTIPLSVAVIYGDALSNTESGSVLAVGIGYSFNFLQR</sequence>
<dbReference type="AlphaFoldDB" id="A0A7S6RFN8"/>
<keyword evidence="2" id="KW-1185">Reference proteome</keyword>